<dbReference type="OrthoDB" id="286301at2759"/>
<evidence type="ECO:0000259" key="3">
    <source>
        <dbReference type="PROSITE" id="PS50213"/>
    </source>
</evidence>
<dbReference type="GO" id="GO:0000329">
    <property type="term" value="C:fungal-type vacuole membrane"/>
    <property type="evidence" value="ECO:0007669"/>
    <property type="project" value="TreeGrafter"/>
</dbReference>
<feature type="region of interest" description="Disordered" evidence="1">
    <location>
        <begin position="391"/>
        <end position="415"/>
    </location>
</feature>
<gene>
    <name evidence="4" type="ORF">CERZMDRAFT_97283</name>
</gene>
<dbReference type="Gene3D" id="2.30.180.10">
    <property type="entry name" value="FAS1 domain"/>
    <property type="match status" value="2"/>
</dbReference>
<dbReference type="AlphaFoldDB" id="A0A6A6FH93"/>
<dbReference type="PROSITE" id="PS50213">
    <property type="entry name" value="FAS1"/>
    <property type="match status" value="2"/>
</dbReference>
<organism evidence="4 5">
    <name type="scientific">Cercospora zeae-maydis SCOH1-5</name>
    <dbReference type="NCBI Taxonomy" id="717836"/>
    <lineage>
        <taxon>Eukaryota</taxon>
        <taxon>Fungi</taxon>
        <taxon>Dikarya</taxon>
        <taxon>Ascomycota</taxon>
        <taxon>Pezizomycotina</taxon>
        <taxon>Dothideomycetes</taxon>
        <taxon>Dothideomycetidae</taxon>
        <taxon>Mycosphaerellales</taxon>
        <taxon>Mycosphaerellaceae</taxon>
        <taxon>Cercospora</taxon>
    </lineage>
</organism>
<dbReference type="PANTHER" id="PTHR10900">
    <property type="entry name" value="PERIOSTIN-RELATED"/>
    <property type="match status" value="1"/>
</dbReference>
<dbReference type="Proteomes" id="UP000799539">
    <property type="component" value="Unassembled WGS sequence"/>
</dbReference>
<dbReference type="InterPro" id="IPR050904">
    <property type="entry name" value="Adhesion/Biosynth-related"/>
</dbReference>
<dbReference type="SMART" id="SM00554">
    <property type="entry name" value="FAS1"/>
    <property type="match status" value="2"/>
</dbReference>
<dbReference type="SUPFAM" id="SSF82153">
    <property type="entry name" value="FAS1 domain"/>
    <property type="match status" value="2"/>
</dbReference>
<feature type="domain" description="FAS1" evidence="3">
    <location>
        <begin position="204"/>
        <end position="341"/>
    </location>
</feature>
<dbReference type="PANTHER" id="PTHR10900:SF77">
    <property type="entry name" value="FI19380P1"/>
    <property type="match status" value="1"/>
</dbReference>
<evidence type="ECO:0000256" key="2">
    <source>
        <dbReference type="SAM" id="SignalP"/>
    </source>
</evidence>
<dbReference type="GO" id="GO:0016236">
    <property type="term" value="P:macroautophagy"/>
    <property type="evidence" value="ECO:0007669"/>
    <property type="project" value="TreeGrafter"/>
</dbReference>
<proteinExistence type="predicted"/>
<evidence type="ECO:0000313" key="5">
    <source>
        <dbReference type="Proteomes" id="UP000799539"/>
    </source>
</evidence>
<feature type="chain" id="PRO_5025386677" description="FAS1 domain-containing protein" evidence="2">
    <location>
        <begin position="20"/>
        <end position="443"/>
    </location>
</feature>
<dbReference type="InterPro" id="IPR000782">
    <property type="entry name" value="FAS1_domain"/>
</dbReference>
<name>A0A6A6FH93_9PEZI</name>
<keyword evidence="5" id="KW-1185">Reference proteome</keyword>
<keyword evidence="2" id="KW-0732">Signal</keyword>
<feature type="signal peptide" evidence="2">
    <location>
        <begin position="1"/>
        <end position="19"/>
    </location>
</feature>
<protein>
    <recommendedName>
        <fullName evidence="3">FAS1 domain-containing protein</fullName>
    </recommendedName>
</protein>
<dbReference type="EMBL" id="ML992672">
    <property type="protein sequence ID" value="KAF2212785.1"/>
    <property type="molecule type" value="Genomic_DNA"/>
</dbReference>
<dbReference type="InterPro" id="IPR036378">
    <property type="entry name" value="FAS1_dom_sf"/>
</dbReference>
<dbReference type="Pfam" id="PF02469">
    <property type="entry name" value="Fasciclin"/>
    <property type="match status" value="2"/>
</dbReference>
<feature type="domain" description="FAS1" evidence="3">
    <location>
        <begin position="30"/>
        <end position="195"/>
    </location>
</feature>
<reference evidence="4" key="1">
    <citation type="journal article" date="2020" name="Stud. Mycol.">
        <title>101 Dothideomycetes genomes: a test case for predicting lifestyles and emergence of pathogens.</title>
        <authorList>
            <person name="Haridas S."/>
            <person name="Albert R."/>
            <person name="Binder M."/>
            <person name="Bloem J."/>
            <person name="Labutti K."/>
            <person name="Salamov A."/>
            <person name="Andreopoulos B."/>
            <person name="Baker S."/>
            <person name="Barry K."/>
            <person name="Bills G."/>
            <person name="Bluhm B."/>
            <person name="Cannon C."/>
            <person name="Castanera R."/>
            <person name="Culley D."/>
            <person name="Daum C."/>
            <person name="Ezra D."/>
            <person name="Gonzalez J."/>
            <person name="Henrissat B."/>
            <person name="Kuo A."/>
            <person name="Liang C."/>
            <person name="Lipzen A."/>
            <person name="Lutzoni F."/>
            <person name="Magnuson J."/>
            <person name="Mondo S."/>
            <person name="Nolan M."/>
            <person name="Ohm R."/>
            <person name="Pangilinan J."/>
            <person name="Park H.-J."/>
            <person name="Ramirez L."/>
            <person name="Alfaro M."/>
            <person name="Sun H."/>
            <person name="Tritt A."/>
            <person name="Yoshinaga Y."/>
            <person name="Zwiers L.-H."/>
            <person name="Turgeon B."/>
            <person name="Goodwin S."/>
            <person name="Spatafora J."/>
            <person name="Crous P."/>
            <person name="Grigoriev I."/>
        </authorList>
    </citation>
    <scope>NUCLEOTIDE SEQUENCE</scope>
    <source>
        <strain evidence="4">SCOH1-5</strain>
    </source>
</reference>
<evidence type="ECO:0000256" key="1">
    <source>
        <dbReference type="SAM" id="MobiDB-lite"/>
    </source>
</evidence>
<feature type="compositionally biased region" description="Low complexity" evidence="1">
    <location>
        <begin position="391"/>
        <end position="412"/>
    </location>
</feature>
<sequence length="443" mass="47441">MLLHSLAVIAFSLLSRCIAQDDVSASSSSSLSLSEVLAAHKNLSSFNTLLTEQLPNTLKAIEEGHDAEYNPITVLALSNHALDRIQYNPALSAIWANNDTTEMSRVIAYHVLLGKWTTDTLSTNFTFLPTMTIGSNFSNVTGGQRVGAVLQNGNPDTPQYEWEMIFISGAAERSVVSIQDIPFSGGIVQVIDNPLNPPAPLVPTAEDFNLANYPFAINSFLGALYSTPNTSLQKYLNETKDVTIFVPANVAFETVSDAITSMSNETRMDLLSYHVLAGSVLPNGGPLYSSDFQDGATIPMHDGQNANMMFHPNSYFLNSARIVQADIMIYNGVIHVIDVLLDPDQKDTKPNPTSATQAPVLAAQTDGSFNVSQAPFTTYLPNYVPTDLPTTTSSISRTSSTFSASQTGSSDSGARTASVTGHVWLGAVGSWILLVAGTAGAYL</sequence>
<accession>A0A6A6FH93</accession>
<evidence type="ECO:0000313" key="4">
    <source>
        <dbReference type="EMBL" id="KAF2212785.1"/>
    </source>
</evidence>